<dbReference type="Gene3D" id="3.40.50.10320">
    <property type="entry name" value="LmbE-like"/>
    <property type="match status" value="1"/>
</dbReference>
<accession>A0ABY1LSN4</accession>
<dbReference type="PANTHER" id="PTHR12993:SF11">
    <property type="entry name" value="N-ACETYLGLUCOSAMINYL-PHOSPHATIDYLINOSITOL DE-N-ACETYLASE"/>
    <property type="match status" value="1"/>
</dbReference>
<sequence>MSNEKTIAFVYAHPDDETFGCSYLIRQIADEGGKAVLLTATRGDAGKTGRLGEMTREQLAARRDQELAKAAEILGISVVEQLGLPDGKLKEADPVMLREKIADFLQRHQAQVVVTFPEDGLSGHPDHIVIHHAVNDVVFGGQAPTVQKLYYNQLGSYTYTSDHSSVLRVAAGNRWEAKRKALAAHESQIWSVERVFGVLGPQVPPRHQFESFELIWERGERFPQKNEQSIYDGLI</sequence>
<dbReference type="SUPFAM" id="SSF102588">
    <property type="entry name" value="LmbE-like"/>
    <property type="match status" value="1"/>
</dbReference>
<dbReference type="Pfam" id="PF02585">
    <property type="entry name" value="PIG-L"/>
    <property type="match status" value="1"/>
</dbReference>
<evidence type="ECO:0000313" key="2">
    <source>
        <dbReference type="Proteomes" id="UP000192939"/>
    </source>
</evidence>
<dbReference type="EMBL" id="FXAE01000002">
    <property type="protein sequence ID" value="SME95016.1"/>
    <property type="molecule type" value="Genomic_DNA"/>
</dbReference>
<evidence type="ECO:0000313" key="1">
    <source>
        <dbReference type="EMBL" id="SME95016.1"/>
    </source>
</evidence>
<gene>
    <name evidence="1" type="ORF">SAMN02744124_00410</name>
</gene>
<protein>
    <submittedName>
        <fullName evidence="1">N-acetylglucosaminyl deacetylase, LmbE family</fullName>
    </submittedName>
</protein>
<organism evidence="1 2">
    <name type="scientific">Paenibacillus barengoltzii J12</name>
    <dbReference type="NCBI Taxonomy" id="935846"/>
    <lineage>
        <taxon>Bacteria</taxon>
        <taxon>Bacillati</taxon>
        <taxon>Bacillota</taxon>
        <taxon>Bacilli</taxon>
        <taxon>Bacillales</taxon>
        <taxon>Paenibacillaceae</taxon>
        <taxon>Paenibacillus</taxon>
    </lineage>
</organism>
<dbReference type="PANTHER" id="PTHR12993">
    <property type="entry name" value="N-ACETYLGLUCOSAMINYL-PHOSPHATIDYLINOSITOL DE-N-ACETYLASE-RELATED"/>
    <property type="match status" value="1"/>
</dbReference>
<dbReference type="InterPro" id="IPR003737">
    <property type="entry name" value="GlcNAc_PI_deacetylase-related"/>
</dbReference>
<name>A0ABY1LSN4_9BACL</name>
<dbReference type="Proteomes" id="UP000192939">
    <property type="component" value="Unassembled WGS sequence"/>
</dbReference>
<reference evidence="1 2" key="1">
    <citation type="submission" date="2017-04" db="EMBL/GenBank/DDBJ databases">
        <authorList>
            <person name="Varghese N."/>
            <person name="Submissions S."/>
        </authorList>
    </citation>
    <scope>NUCLEOTIDE SEQUENCE [LARGE SCALE GENOMIC DNA]</scope>
    <source>
        <strain evidence="1 2">J12</strain>
    </source>
</reference>
<comment type="caution">
    <text evidence="1">The sequence shown here is derived from an EMBL/GenBank/DDBJ whole genome shotgun (WGS) entry which is preliminary data.</text>
</comment>
<dbReference type="InterPro" id="IPR024078">
    <property type="entry name" value="LmbE-like_dom_sf"/>
</dbReference>
<proteinExistence type="predicted"/>
<dbReference type="RefSeq" id="WP_085278193.1">
    <property type="nucleotide sequence ID" value="NZ_FXAE01000002.1"/>
</dbReference>
<keyword evidence="2" id="KW-1185">Reference proteome</keyword>